<comment type="caution">
    <text evidence="2">The sequence shown here is derived from an EMBL/GenBank/DDBJ whole genome shotgun (WGS) entry which is preliminary data.</text>
</comment>
<name>A0ABW7H376_9BURK</name>
<dbReference type="Proteomes" id="UP001606303">
    <property type="component" value="Unassembled WGS sequence"/>
</dbReference>
<feature type="chain" id="PRO_5047424262" evidence="1">
    <location>
        <begin position="24"/>
        <end position="470"/>
    </location>
</feature>
<proteinExistence type="predicted"/>
<evidence type="ECO:0000313" key="2">
    <source>
        <dbReference type="EMBL" id="MFG6468688.1"/>
    </source>
</evidence>
<feature type="signal peptide" evidence="1">
    <location>
        <begin position="1"/>
        <end position="23"/>
    </location>
</feature>
<dbReference type="EMBL" id="JBIGIB010000006">
    <property type="protein sequence ID" value="MFG6468688.1"/>
    <property type="molecule type" value="Genomic_DNA"/>
</dbReference>
<keyword evidence="3" id="KW-1185">Reference proteome</keyword>
<evidence type="ECO:0000256" key="1">
    <source>
        <dbReference type="SAM" id="SignalP"/>
    </source>
</evidence>
<gene>
    <name evidence="2" type="ORF">ACG01O_18845</name>
</gene>
<dbReference type="RefSeq" id="WP_394386949.1">
    <property type="nucleotide sequence ID" value="NZ_JBIGIB010000006.1"/>
</dbReference>
<organism evidence="2 3">
    <name type="scientific">Pelomonas baiyunensis</name>
    <dbReference type="NCBI Taxonomy" id="3299026"/>
    <lineage>
        <taxon>Bacteria</taxon>
        <taxon>Pseudomonadati</taxon>
        <taxon>Pseudomonadota</taxon>
        <taxon>Betaproteobacteria</taxon>
        <taxon>Burkholderiales</taxon>
        <taxon>Sphaerotilaceae</taxon>
        <taxon>Roseateles</taxon>
    </lineage>
</organism>
<sequence>MKNFSQKALVAAAVAACGVSAHAGTVAAASVRTYAVEALTSTTAVTVDTISYTMGVARAASQGFTVILRQPSGSTTSLVCPAVPTVGTNNGNAAIVTVKRSSATECAYDIDLNTNSANVAVGNTINFTGVGLNSHGLATAGASETLNIALYDTGETARVDNSTDKTFTVANSAAAVTLGAAADTATSADVGYNSGNSPLFGFIAGGDDTATNAVATFNIGVNSSLLNAAGSAVTNAVVGNVVVTVTGDFAGLVTTFNAAAGNSVVTVAGPNTTTPAVTYTAGGASSTAVFTVGGGANLNAAGTATNVTVKLVTAATQSLGTSRTFGVSGVVNPAIGAQRTLTGNSSWWTWTANAIELRSAFFNNDNSTGNLTRFFFQNTGAAASYSAACQAESGVTVTYGSAKTGSLGAGLTAVNAADICTFSTGKRGSITFTINSSISKIKGVYQQAVNGSSTAYIPLDRPYNSSNNTY</sequence>
<protein>
    <submittedName>
        <fullName evidence="2">Uncharacterized protein</fullName>
    </submittedName>
</protein>
<reference evidence="2 3" key="1">
    <citation type="submission" date="2024-08" db="EMBL/GenBank/DDBJ databases">
        <authorList>
            <person name="Lu H."/>
        </authorList>
    </citation>
    <scope>NUCLEOTIDE SEQUENCE [LARGE SCALE GENOMIC DNA]</scope>
    <source>
        <strain evidence="2 3">BYS87W</strain>
    </source>
</reference>
<keyword evidence="1" id="KW-0732">Signal</keyword>
<accession>A0ABW7H376</accession>
<evidence type="ECO:0000313" key="3">
    <source>
        <dbReference type="Proteomes" id="UP001606303"/>
    </source>
</evidence>